<dbReference type="Ensembl" id="ENSKMAT00000029706.1">
    <property type="protein sequence ID" value="ENSKMAP00000029340.1"/>
    <property type="gene ID" value="ENSKMAG00000021738.1"/>
</dbReference>
<evidence type="ECO:0000313" key="9">
    <source>
        <dbReference type="Ensembl" id="ENSKMAP00000029340.1"/>
    </source>
</evidence>
<keyword evidence="3 6" id="KW-0863">Zinc-finger</keyword>
<dbReference type="Proteomes" id="UP000264800">
    <property type="component" value="Unplaced"/>
</dbReference>
<evidence type="ECO:0000256" key="6">
    <source>
        <dbReference type="PROSITE-ProRule" id="PRU00042"/>
    </source>
</evidence>
<reference evidence="9" key="1">
    <citation type="submission" date="2025-08" db="UniProtKB">
        <authorList>
            <consortium name="Ensembl"/>
        </authorList>
    </citation>
    <scope>IDENTIFICATION</scope>
</reference>
<dbReference type="GO" id="GO:0000785">
    <property type="term" value="C:chromatin"/>
    <property type="evidence" value="ECO:0007669"/>
    <property type="project" value="TreeGrafter"/>
</dbReference>
<keyword evidence="1" id="KW-0479">Metal-binding</keyword>
<evidence type="ECO:0000259" key="8">
    <source>
        <dbReference type="PROSITE" id="PS50157"/>
    </source>
</evidence>
<dbReference type="GO" id="GO:0005667">
    <property type="term" value="C:transcription regulator complex"/>
    <property type="evidence" value="ECO:0007669"/>
    <property type="project" value="TreeGrafter"/>
</dbReference>
<evidence type="ECO:0000256" key="2">
    <source>
        <dbReference type="ARBA" id="ARBA00022737"/>
    </source>
</evidence>
<dbReference type="InterPro" id="IPR036236">
    <property type="entry name" value="Znf_C2H2_sf"/>
</dbReference>
<feature type="domain" description="C2H2-type" evidence="8">
    <location>
        <begin position="22"/>
        <end position="49"/>
    </location>
</feature>
<keyword evidence="2" id="KW-0677">Repeat</keyword>
<name>A0A3Q3BHN4_KRYMA</name>
<dbReference type="STRING" id="37003.ENSKMAP00000029340"/>
<evidence type="ECO:0000256" key="7">
    <source>
        <dbReference type="SAM" id="MobiDB-lite"/>
    </source>
</evidence>
<dbReference type="GO" id="GO:0000981">
    <property type="term" value="F:DNA-binding transcription factor activity, RNA polymerase II-specific"/>
    <property type="evidence" value="ECO:0007669"/>
    <property type="project" value="TreeGrafter"/>
</dbReference>
<dbReference type="PROSITE" id="PS50157">
    <property type="entry name" value="ZINC_FINGER_C2H2_2"/>
    <property type="match status" value="2"/>
</dbReference>
<keyword evidence="10" id="KW-1185">Reference proteome</keyword>
<evidence type="ECO:0000256" key="5">
    <source>
        <dbReference type="ARBA" id="ARBA00023242"/>
    </source>
</evidence>
<feature type="region of interest" description="Disordered" evidence="7">
    <location>
        <begin position="37"/>
        <end position="64"/>
    </location>
</feature>
<evidence type="ECO:0000256" key="4">
    <source>
        <dbReference type="ARBA" id="ARBA00022833"/>
    </source>
</evidence>
<feature type="region of interest" description="Disordered" evidence="7">
    <location>
        <begin position="1"/>
        <end position="23"/>
    </location>
</feature>
<dbReference type="AlphaFoldDB" id="A0A3Q3BHN4"/>
<reference evidence="9" key="2">
    <citation type="submission" date="2025-09" db="UniProtKB">
        <authorList>
            <consortium name="Ensembl"/>
        </authorList>
    </citation>
    <scope>IDENTIFICATION</scope>
</reference>
<dbReference type="PROSITE" id="PS00028">
    <property type="entry name" value="ZINC_FINGER_C2H2_1"/>
    <property type="match status" value="1"/>
</dbReference>
<dbReference type="GO" id="GO:0031519">
    <property type="term" value="C:PcG protein complex"/>
    <property type="evidence" value="ECO:0007669"/>
    <property type="project" value="TreeGrafter"/>
</dbReference>
<keyword evidence="4" id="KW-0862">Zinc</keyword>
<accession>A0A3Q3BHN4</accession>
<dbReference type="OMA" id="HQSAIHN"/>
<dbReference type="PANTHER" id="PTHR14003:SF23">
    <property type="entry name" value="ZINC FINGER PROTEIN 143"/>
    <property type="match status" value="1"/>
</dbReference>
<dbReference type="Pfam" id="PF00096">
    <property type="entry name" value="zf-C2H2"/>
    <property type="match status" value="1"/>
</dbReference>
<sequence length="64" mass="7545">MQFSQKTNLNRHRRVHTGDKPFPCDLCGQRFSQKTNLNTHRRVHTGDKPFPFHTGERKKKTAIL</sequence>
<dbReference type="GO" id="GO:0008270">
    <property type="term" value="F:zinc ion binding"/>
    <property type="evidence" value="ECO:0007669"/>
    <property type="project" value="UniProtKB-KW"/>
</dbReference>
<dbReference type="InterPro" id="IPR013087">
    <property type="entry name" value="Znf_C2H2_type"/>
</dbReference>
<protein>
    <recommendedName>
        <fullName evidence="8">C2H2-type domain-containing protein</fullName>
    </recommendedName>
</protein>
<keyword evidence="5" id="KW-0539">Nucleus</keyword>
<dbReference type="PANTHER" id="PTHR14003">
    <property type="entry name" value="TRANSCRIPTIONAL REPRESSOR PROTEIN YY"/>
    <property type="match status" value="1"/>
</dbReference>
<evidence type="ECO:0000313" key="10">
    <source>
        <dbReference type="Proteomes" id="UP000264800"/>
    </source>
</evidence>
<dbReference type="SUPFAM" id="SSF57667">
    <property type="entry name" value="beta-beta-alpha zinc fingers"/>
    <property type="match status" value="1"/>
</dbReference>
<dbReference type="GeneTree" id="ENSGT01150000286977"/>
<feature type="domain" description="C2H2-type" evidence="8">
    <location>
        <begin position="1"/>
        <end position="21"/>
    </location>
</feature>
<proteinExistence type="predicted"/>
<dbReference type="Gene3D" id="3.30.160.60">
    <property type="entry name" value="Classic Zinc Finger"/>
    <property type="match status" value="2"/>
</dbReference>
<dbReference type="SMART" id="SM00355">
    <property type="entry name" value="ZnF_C2H2"/>
    <property type="match status" value="1"/>
</dbReference>
<evidence type="ECO:0000256" key="3">
    <source>
        <dbReference type="ARBA" id="ARBA00022771"/>
    </source>
</evidence>
<dbReference type="FunFam" id="3.30.160.60:FF:002343">
    <property type="entry name" value="Zinc finger protein 33A"/>
    <property type="match status" value="1"/>
</dbReference>
<evidence type="ECO:0000256" key="1">
    <source>
        <dbReference type="ARBA" id="ARBA00022723"/>
    </source>
</evidence>
<dbReference type="GO" id="GO:0000978">
    <property type="term" value="F:RNA polymerase II cis-regulatory region sequence-specific DNA binding"/>
    <property type="evidence" value="ECO:0007669"/>
    <property type="project" value="TreeGrafter"/>
</dbReference>
<organism evidence="9 10">
    <name type="scientific">Kryptolebias marmoratus</name>
    <name type="common">Mangrove killifish</name>
    <name type="synonym">Rivulus marmoratus</name>
    <dbReference type="NCBI Taxonomy" id="37003"/>
    <lineage>
        <taxon>Eukaryota</taxon>
        <taxon>Metazoa</taxon>
        <taxon>Chordata</taxon>
        <taxon>Craniata</taxon>
        <taxon>Vertebrata</taxon>
        <taxon>Euteleostomi</taxon>
        <taxon>Actinopterygii</taxon>
        <taxon>Neopterygii</taxon>
        <taxon>Teleostei</taxon>
        <taxon>Neoteleostei</taxon>
        <taxon>Acanthomorphata</taxon>
        <taxon>Ovalentaria</taxon>
        <taxon>Atherinomorphae</taxon>
        <taxon>Cyprinodontiformes</taxon>
        <taxon>Rivulidae</taxon>
        <taxon>Kryptolebias</taxon>
    </lineage>
</organism>